<evidence type="ECO:0000313" key="15">
    <source>
        <dbReference type="Proteomes" id="UP001383192"/>
    </source>
</evidence>
<keyword evidence="4 11" id="KW-0858">Xylan degradation</keyword>
<evidence type="ECO:0000256" key="10">
    <source>
        <dbReference type="ARBA" id="ARBA00034075"/>
    </source>
</evidence>
<evidence type="ECO:0000256" key="9">
    <source>
        <dbReference type="ARBA" id="ARBA00025250"/>
    </source>
</evidence>
<dbReference type="EC" id="3.1.1.73" evidence="11"/>
<dbReference type="PANTHER" id="PTHR38050:SF1">
    <property type="entry name" value="FERULOYL ESTERASE C"/>
    <property type="match status" value="1"/>
</dbReference>
<comment type="function">
    <text evidence="9 11">Involved in degradation of plant cell walls. Hydrolyzes the feruloyl-arabinose ester bond in arabinoxylans, and the feruloyl-galactose ester bond in pectin. Active against paranitrophenyl-acetate, methyl ferulate and wheat arabinoxylan.</text>
</comment>
<dbReference type="SUPFAM" id="SSF53474">
    <property type="entry name" value="alpha/beta-Hydrolases"/>
    <property type="match status" value="1"/>
</dbReference>
<dbReference type="GO" id="GO:0030600">
    <property type="term" value="F:feruloyl esterase activity"/>
    <property type="evidence" value="ECO:0007669"/>
    <property type="project" value="UniProtKB-UniRule"/>
</dbReference>
<accession>A0AAW0CA73</accession>
<keyword evidence="6 11" id="KW-0378">Hydrolase</keyword>
<feature type="signal peptide" evidence="11">
    <location>
        <begin position="1"/>
        <end position="21"/>
    </location>
</feature>
<dbReference type="EMBL" id="JAYKXP010000055">
    <property type="protein sequence ID" value="KAK7034705.1"/>
    <property type="molecule type" value="Genomic_DNA"/>
</dbReference>
<sequence>MVSQRLLGALILGALTSTTIAQAPVWGQCGGIGWSGPTSCVSGACCTVSNPYYSQCLPGTCGGGGTTGTSTTPTTTLTATPTVTPPPSPSGNGTAGCGKTGLTSGTYSVTVNGQSRQYILKVPDNYDPNKPYRFIFGIHWLGGTMGDVANGGLIQPFYGLQSLAANSAIFVAPQGLNNAWPNDNGQDTAVMDAIIQTIDNGLCVNPRLRFSTGFSYGAAMSYSLACNRANIFRAVAALSGGPISGCEGGSNPIAYLGIHGTHDQALDFSFGRDMKDRFVRNNGCTAQNAPEPSNGSGAHIKTEYAGCSAGYPVTWIPFDGDHTPIPPGDFAPARLGLSSRSSHNSPASCLPYLICFHCYRSILIPFVNLLFIHTFR</sequence>
<feature type="chain" id="PRO_5043108446" description="Feruloyl esterase C" evidence="11">
    <location>
        <begin position="22"/>
        <end position="376"/>
    </location>
</feature>
<evidence type="ECO:0000256" key="11">
    <source>
        <dbReference type="RuleBase" id="RU367094"/>
    </source>
</evidence>
<evidence type="ECO:0000256" key="3">
    <source>
        <dbReference type="ARBA" id="ARBA00022525"/>
    </source>
</evidence>
<dbReference type="GO" id="GO:0005576">
    <property type="term" value="C:extracellular region"/>
    <property type="evidence" value="ECO:0007669"/>
    <property type="project" value="UniProtKB-SubCell"/>
</dbReference>
<evidence type="ECO:0000256" key="8">
    <source>
        <dbReference type="ARBA" id="ARBA00023326"/>
    </source>
</evidence>
<evidence type="ECO:0000256" key="6">
    <source>
        <dbReference type="ARBA" id="ARBA00022801"/>
    </source>
</evidence>
<keyword evidence="5 11" id="KW-0732">Signal</keyword>
<dbReference type="InterPro" id="IPR035971">
    <property type="entry name" value="CBD_sf"/>
</dbReference>
<evidence type="ECO:0000256" key="5">
    <source>
        <dbReference type="ARBA" id="ARBA00022729"/>
    </source>
</evidence>
<evidence type="ECO:0000313" key="14">
    <source>
        <dbReference type="EMBL" id="KAK7034705.1"/>
    </source>
</evidence>
<keyword evidence="3 11" id="KW-0964">Secreted</keyword>
<feature type="compositionally biased region" description="Low complexity" evidence="12">
    <location>
        <begin position="68"/>
        <end position="82"/>
    </location>
</feature>
<dbReference type="InterPro" id="IPR029058">
    <property type="entry name" value="AB_hydrolase_fold"/>
</dbReference>
<feature type="domain" description="CBM1" evidence="13">
    <location>
        <begin position="21"/>
        <end position="57"/>
    </location>
</feature>
<proteinExistence type="inferred from homology"/>
<dbReference type="InterPro" id="IPR043595">
    <property type="entry name" value="FaeB/C/D"/>
</dbReference>
<dbReference type="PROSITE" id="PS51164">
    <property type="entry name" value="CBM1_2"/>
    <property type="match status" value="1"/>
</dbReference>
<dbReference type="PANTHER" id="PTHR38050">
    <property type="match status" value="1"/>
</dbReference>
<comment type="caution">
    <text evidence="14">The sequence shown here is derived from an EMBL/GenBank/DDBJ whole genome shotgun (WGS) entry which is preliminary data.</text>
</comment>
<evidence type="ECO:0000256" key="7">
    <source>
        <dbReference type="ARBA" id="ARBA00023277"/>
    </source>
</evidence>
<protein>
    <recommendedName>
        <fullName evidence="11">Feruloyl esterase C</fullName>
        <ecNumber evidence="11">3.1.1.73</ecNumber>
    </recommendedName>
    <alternativeName>
        <fullName evidence="11">Ferulic acid esterase C</fullName>
    </alternativeName>
</protein>
<comment type="catalytic activity">
    <reaction evidence="10 11">
        <text>feruloyl-polysaccharide + H2O = ferulate + polysaccharide.</text>
        <dbReference type="EC" id="3.1.1.73"/>
    </reaction>
</comment>
<gene>
    <name evidence="14" type="ORF">VNI00_012112</name>
</gene>
<evidence type="ECO:0000256" key="12">
    <source>
        <dbReference type="SAM" id="MobiDB-lite"/>
    </source>
</evidence>
<keyword evidence="15" id="KW-1185">Reference proteome</keyword>
<reference evidence="14 15" key="1">
    <citation type="submission" date="2024-01" db="EMBL/GenBank/DDBJ databases">
        <title>A draft genome for a cacao thread blight-causing isolate of Paramarasmius palmivorus.</title>
        <authorList>
            <person name="Baruah I.K."/>
            <person name="Bukari Y."/>
            <person name="Amoako-Attah I."/>
            <person name="Meinhardt L.W."/>
            <person name="Bailey B.A."/>
            <person name="Cohen S.P."/>
        </authorList>
    </citation>
    <scope>NUCLEOTIDE SEQUENCE [LARGE SCALE GENOMIC DNA]</scope>
    <source>
        <strain evidence="14 15">GH-12</strain>
    </source>
</reference>
<dbReference type="GO" id="GO:0030248">
    <property type="term" value="F:cellulose binding"/>
    <property type="evidence" value="ECO:0007669"/>
    <property type="project" value="InterPro"/>
</dbReference>
<dbReference type="Gene3D" id="3.40.50.1820">
    <property type="entry name" value="alpha/beta hydrolase"/>
    <property type="match status" value="1"/>
</dbReference>
<evidence type="ECO:0000259" key="13">
    <source>
        <dbReference type="PROSITE" id="PS51164"/>
    </source>
</evidence>
<evidence type="ECO:0000256" key="4">
    <source>
        <dbReference type="ARBA" id="ARBA00022651"/>
    </source>
</evidence>
<evidence type="ECO:0000256" key="1">
    <source>
        <dbReference type="ARBA" id="ARBA00004613"/>
    </source>
</evidence>
<evidence type="ECO:0000256" key="2">
    <source>
        <dbReference type="ARBA" id="ARBA00010278"/>
    </source>
</evidence>
<comment type="similarity">
    <text evidence="2 11">Belongs to the faeC family.</text>
</comment>
<keyword evidence="8 11" id="KW-0624">Polysaccharide degradation</keyword>
<organism evidence="14 15">
    <name type="scientific">Paramarasmius palmivorus</name>
    <dbReference type="NCBI Taxonomy" id="297713"/>
    <lineage>
        <taxon>Eukaryota</taxon>
        <taxon>Fungi</taxon>
        <taxon>Dikarya</taxon>
        <taxon>Basidiomycota</taxon>
        <taxon>Agaricomycotina</taxon>
        <taxon>Agaricomycetes</taxon>
        <taxon>Agaricomycetidae</taxon>
        <taxon>Agaricales</taxon>
        <taxon>Marasmiineae</taxon>
        <taxon>Marasmiaceae</taxon>
        <taxon>Paramarasmius</taxon>
    </lineage>
</organism>
<dbReference type="GO" id="GO:0045493">
    <property type="term" value="P:xylan catabolic process"/>
    <property type="evidence" value="ECO:0007669"/>
    <property type="project" value="UniProtKB-UniRule"/>
</dbReference>
<dbReference type="Proteomes" id="UP001383192">
    <property type="component" value="Unassembled WGS sequence"/>
</dbReference>
<comment type="subcellular location">
    <subcellularLocation>
        <location evidence="1 11">Secreted</location>
    </subcellularLocation>
</comment>
<dbReference type="SUPFAM" id="SSF57180">
    <property type="entry name" value="Cellulose-binding domain"/>
    <property type="match status" value="1"/>
</dbReference>
<name>A0AAW0CA73_9AGAR</name>
<dbReference type="PROSITE" id="PS00562">
    <property type="entry name" value="CBM1_1"/>
    <property type="match status" value="1"/>
</dbReference>
<dbReference type="InterPro" id="IPR000254">
    <property type="entry name" value="CBD"/>
</dbReference>
<dbReference type="AlphaFoldDB" id="A0AAW0CA73"/>
<dbReference type="Pfam" id="PF00734">
    <property type="entry name" value="CBM_1"/>
    <property type="match status" value="1"/>
</dbReference>
<dbReference type="SMART" id="SM00236">
    <property type="entry name" value="fCBD"/>
    <property type="match status" value="1"/>
</dbReference>
<feature type="region of interest" description="Disordered" evidence="12">
    <location>
        <begin position="67"/>
        <end position="97"/>
    </location>
</feature>
<keyword evidence="7 11" id="KW-0119">Carbohydrate metabolism</keyword>